<gene>
    <name evidence="1" type="ORF">IAB37_07660</name>
</gene>
<name>A0A9D1DYN6_9FIRM</name>
<evidence type="ECO:0000313" key="1">
    <source>
        <dbReference type="EMBL" id="HIR61430.1"/>
    </source>
</evidence>
<dbReference type="EMBL" id="DVHA01000246">
    <property type="protein sequence ID" value="HIR61430.1"/>
    <property type="molecule type" value="Genomic_DNA"/>
</dbReference>
<reference evidence="1" key="1">
    <citation type="submission" date="2020-10" db="EMBL/GenBank/DDBJ databases">
        <authorList>
            <person name="Gilroy R."/>
        </authorList>
    </citation>
    <scope>NUCLEOTIDE SEQUENCE</scope>
    <source>
        <strain evidence="1">CHK189-12415</strain>
    </source>
</reference>
<dbReference type="AlphaFoldDB" id="A0A9D1DYN6"/>
<organism evidence="1 2">
    <name type="scientific">Candidatus Faecivivens stercoravium</name>
    <dbReference type="NCBI Taxonomy" id="2840803"/>
    <lineage>
        <taxon>Bacteria</taxon>
        <taxon>Bacillati</taxon>
        <taxon>Bacillota</taxon>
        <taxon>Clostridia</taxon>
        <taxon>Eubacteriales</taxon>
        <taxon>Oscillospiraceae</taxon>
        <taxon>Oscillospiraceae incertae sedis</taxon>
        <taxon>Candidatus Faecivivens</taxon>
    </lineage>
</organism>
<sequence length="156" mass="18253">MSQEITMQGFDDLQRRFDKVIREESKKRRQIHLKLNDLMKEEVDDEILDSGLRDRHGKVRSWQGKFPGSGGGYAAVRAIPGKNEYGYAYGYITNALENGHRVRRSYRLGYVSKSRRFTVEGYGFYDNARFMLKTWSRMGAEELAEWVRDVLEGRET</sequence>
<reference evidence="1" key="2">
    <citation type="journal article" date="2021" name="PeerJ">
        <title>Extensive microbial diversity within the chicken gut microbiome revealed by metagenomics and culture.</title>
        <authorList>
            <person name="Gilroy R."/>
            <person name="Ravi A."/>
            <person name="Getino M."/>
            <person name="Pursley I."/>
            <person name="Horton D.L."/>
            <person name="Alikhan N.F."/>
            <person name="Baker D."/>
            <person name="Gharbi K."/>
            <person name="Hall N."/>
            <person name="Watson M."/>
            <person name="Adriaenssens E.M."/>
            <person name="Foster-Nyarko E."/>
            <person name="Jarju S."/>
            <person name="Secka A."/>
            <person name="Antonio M."/>
            <person name="Oren A."/>
            <person name="Chaudhuri R.R."/>
            <person name="La Ragione R."/>
            <person name="Hildebrand F."/>
            <person name="Pallen M.J."/>
        </authorList>
    </citation>
    <scope>NUCLEOTIDE SEQUENCE</scope>
    <source>
        <strain evidence="1">CHK189-12415</strain>
    </source>
</reference>
<proteinExistence type="predicted"/>
<evidence type="ECO:0000313" key="2">
    <source>
        <dbReference type="Proteomes" id="UP000824241"/>
    </source>
</evidence>
<dbReference type="Proteomes" id="UP000824241">
    <property type="component" value="Unassembled WGS sequence"/>
</dbReference>
<accession>A0A9D1DYN6</accession>
<comment type="caution">
    <text evidence="1">The sequence shown here is derived from an EMBL/GenBank/DDBJ whole genome shotgun (WGS) entry which is preliminary data.</text>
</comment>
<protein>
    <submittedName>
        <fullName evidence="1">Uncharacterized protein</fullName>
    </submittedName>
</protein>